<evidence type="ECO:0000256" key="10">
    <source>
        <dbReference type="SAM" id="SignalP"/>
    </source>
</evidence>
<keyword evidence="2 8" id="KW-0813">Transport</keyword>
<dbReference type="Proteomes" id="UP000030134">
    <property type="component" value="Unassembled WGS sequence"/>
</dbReference>
<evidence type="ECO:0000256" key="8">
    <source>
        <dbReference type="PROSITE-ProRule" id="PRU01360"/>
    </source>
</evidence>
<evidence type="ECO:0000256" key="5">
    <source>
        <dbReference type="ARBA" id="ARBA00023077"/>
    </source>
</evidence>
<evidence type="ECO:0000259" key="12">
    <source>
        <dbReference type="Pfam" id="PF07715"/>
    </source>
</evidence>
<comment type="caution">
    <text evidence="13">The sequence shown here is derived from an EMBL/GenBank/DDBJ whole genome shotgun (WGS) entry which is preliminary data.</text>
</comment>
<evidence type="ECO:0000256" key="4">
    <source>
        <dbReference type="ARBA" id="ARBA00022692"/>
    </source>
</evidence>
<dbReference type="InterPro" id="IPR012910">
    <property type="entry name" value="Plug_dom"/>
</dbReference>
<dbReference type="InterPro" id="IPR039426">
    <property type="entry name" value="TonB-dep_rcpt-like"/>
</dbReference>
<dbReference type="InterPro" id="IPR036942">
    <property type="entry name" value="Beta-barrel_TonB_sf"/>
</dbReference>
<dbReference type="EMBL" id="JQZW01000012">
    <property type="protein sequence ID" value="KGN97619.1"/>
    <property type="molecule type" value="Genomic_DNA"/>
</dbReference>
<name>A0A0A2GAX8_9PORP</name>
<keyword evidence="5 9" id="KW-0798">TonB box</keyword>
<dbReference type="InterPro" id="IPR008969">
    <property type="entry name" value="CarboxyPept-like_regulatory"/>
</dbReference>
<dbReference type="Gene3D" id="2.170.130.10">
    <property type="entry name" value="TonB-dependent receptor, plug domain"/>
    <property type="match status" value="1"/>
</dbReference>
<evidence type="ECO:0000259" key="11">
    <source>
        <dbReference type="Pfam" id="PF00593"/>
    </source>
</evidence>
<reference evidence="13 14" key="1">
    <citation type="submission" date="2014-08" db="EMBL/GenBank/DDBJ databases">
        <title>Porphyromonas gingivicanis strain:COT-022_OH1391 Genome sequencing.</title>
        <authorList>
            <person name="Wallis C."/>
            <person name="Deusch O."/>
            <person name="O'Flynn C."/>
            <person name="Davis I."/>
            <person name="Jospin G."/>
            <person name="Darling A.E."/>
            <person name="Coil D.A."/>
            <person name="Alexiev A."/>
            <person name="Horsfall A."/>
            <person name="Kirkwood N."/>
            <person name="Harris S."/>
            <person name="Eisen J.A."/>
        </authorList>
    </citation>
    <scope>NUCLEOTIDE SEQUENCE [LARGE SCALE GENOMIC DNA]</scope>
    <source>
        <strain evidence="14">COT-022 OH1391</strain>
    </source>
</reference>
<dbReference type="GO" id="GO:0044718">
    <property type="term" value="P:siderophore transmembrane transport"/>
    <property type="evidence" value="ECO:0007669"/>
    <property type="project" value="TreeGrafter"/>
</dbReference>
<accession>A0A0A2GAX8</accession>
<dbReference type="Gene3D" id="2.40.170.20">
    <property type="entry name" value="TonB-dependent receptor, beta-barrel domain"/>
    <property type="match status" value="1"/>
</dbReference>
<evidence type="ECO:0000256" key="1">
    <source>
        <dbReference type="ARBA" id="ARBA00004571"/>
    </source>
</evidence>
<feature type="chain" id="PRO_5001987764" evidence="10">
    <location>
        <begin position="20"/>
        <end position="867"/>
    </location>
</feature>
<comment type="subcellular location">
    <subcellularLocation>
        <location evidence="1 8">Cell outer membrane</location>
        <topology evidence="1 8">Multi-pass membrane protein</topology>
    </subcellularLocation>
</comment>
<dbReference type="Pfam" id="PF00593">
    <property type="entry name" value="TonB_dep_Rec_b-barrel"/>
    <property type="match status" value="1"/>
</dbReference>
<gene>
    <name evidence="13" type="ORF">HQ36_07040</name>
</gene>
<dbReference type="InterPro" id="IPR000531">
    <property type="entry name" value="Beta-barrel_TonB"/>
</dbReference>
<dbReference type="SUPFAM" id="SSF49464">
    <property type="entry name" value="Carboxypeptidase regulatory domain-like"/>
    <property type="match status" value="1"/>
</dbReference>
<protein>
    <submittedName>
        <fullName evidence="13">TonB-dependent receptor</fullName>
    </submittedName>
</protein>
<evidence type="ECO:0000256" key="7">
    <source>
        <dbReference type="ARBA" id="ARBA00023237"/>
    </source>
</evidence>
<dbReference type="PROSITE" id="PS52016">
    <property type="entry name" value="TONB_DEPENDENT_REC_3"/>
    <property type="match status" value="1"/>
</dbReference>
<keyword evidence="4 8" id="KW-0812">Transmembrane</keyword>
<dbReference type="OrthoDB" id="9760333at2"/>
<keyword evidence="7 8" id="KW-0998">Cell outer membrane</keyword>
<evidence type="ECO:0000256" key="9">
    <source>
        <dbReference type="RuleBase" id="RU003357"/>
    </source>
</evidence>
<evidence type="ECO:0000256" key="6">
    <source>
        <dbReference type="ARBA" id="ARBA00023136"/>
    </source>
</evidence>
<dbReference type="Pfam" id="PF13715">
    <property type="entry name" value="CarbopepD_reg_2"/>
    <property type="match status" value="1"/>
</dbReference>
<dbReference type="InterPro" id="IPR037066">
    <property type="entry name" value="Plug_dom_sf"/>
</dbReference>
<feature type="domain" description="TonB-dependent receptor plug" evidence="12">
    <location>
        <begin position="137"/>
        <end position="240"/>
    </location>
</feature>
<evidence type="ECO:0000256" key="3">
    <source>
        <dbReference type="ARBA" id="ARBA00022452"/>
    </source>
</evidence>
<proteinExistence type="inferred from homology"/>
<evidence type="ECO:0000313" key="14">
    <source>
        <dbReference type="Proteomes" id="UP000030134"/>
    </source>
</evidence>
<keyword evidence="10" id="KW-0732">Signal</keyword>
<dbReference type="Gene3D" id="2.60.40.1120">
    <property type="entry name" value="Carboxypeptidase-like, regulatory domain"/>
    <property type="match status" value="1"/>
</dbReference>
<dbReference type="SUPFAM" id="SSF56935">
    <property type="entry name" value="Porins"/>
    <property type="match status" value="1"/>
</dbReference>
<feature type="signal peptide" evidence="10">
    <location>
        <begin position="1"/>
        <end position="19"/>
    </location>
</feature>
<dbReference type="AlphaFoldDB" id="A0A0A2GAX8"/>
<keyword evidence="3 8" id="KW-1134">Transmembrane beta strand</keyword>
<keyword evidence="13" id="KW-0675">Receptor</keyword>
<comment type="similarity">
    <text evidence="8 9">Belongs to the TonB-dependent receptor family.</text>
</comment>
<evidence type="ECO:0000313" key="13">
    <source>
        <dbReference type="EMBL" id="KGN97619.1"/>
    </source>
</evidence>
<keyword evidence="6 8" id="KW-0472">Membrane</keyword>
<dbReference type="eggNOG" id="COG4771">
    <property type="taxonomic scope" value="Bacteria"/>
</dbReference>
<dbReference type="GO" id="GO:0015344">
    <property type="term" value="F:siderophore uptake transmembrane transporter activity"/>
    <property type="evidence" value="ECO:0007669"/>
    <property type="project" value="TreeGrafter"/>
</dbReference>
<dbReference type="GO" id="GO:0009279">
    <property type="term" value="C:cell outer membrane"/>
    <property type="evidence" value="ECO:0007669"/>
    <property type="project" value="UniProtKB-SubCell"/>
</dbReference>
<evidence type="ECO:0000256" key="2">
    <source>
        <dbReference type="ARBA" id="ARBA00022448"/>
    </source>
</evidence>
<keyword evidence="14" id="KW-1185">Reference proteome</keyword>
<dbReference type="Pfam" id="PF07715">
    <property type="entry name" value="Plug"/>
    <property type="match status" value="1"/>
</dbReference>
<dbReference type="STRING" id="266762.HQ36_07040"/>
<dbReference type="PANTHER" id="PTHR30069:SF57">
    <property type="entry name" value="TONB-DEPENDENT RECEPTOR"/>
    <property type="match status" value="1"/>
</dbReference>
<organism evidence="13 14">
    <name type="scientific">Porphyromonas gingivicanis</name>
    <dbReference type="NCBI Taxonomy" id="266762"/>
    <lineage>
        <taxon>Bacteria</taxon>
        <taxon>Pseudomonadati</taxon>
        <taxon>Bacteroidota</taxon>
        <taxon>Bacteroidia</taxon>
        <taxon>Bacteroidales</taxon>
        <taxon>Porphyromonadaceae</taxon>
        <taxon>Porphyromonas</taxon>
    </lineage>
</organism>
<dbReference type="PANTHER" id="PTHR30069">
    <property type="entry name" value="TONB-DEPENDENT OUTER MEMBRANE RECEPTOR"/>
    <property type="match status" value="1"/>
</dbReference>
<feature type="domain" description="TonB-dependent receptor-like beta-barrel" evidence="11">
    <location>
        <begin position="298"/>
        <end position="831"/>
    </location>
</feature>
<sequence>MNKFIITCALLFVSIFQMVAEGSTPPYKKKPLPSDANVVGHVIDALTGEHVPGVTIQIKGTTFGTSTDATGHYFLRNIKPGEITLVMRGVGYLSQERTIVIQRNKVVEVNFEAEQDVVSIDEVVVSANRQATLRRLAPTIVNVVDEEVFSRANANNLAQGIIFQPGVRVENDCQNCGFNQVRINGLDGRYTQILIDSRPIFSALAGVYGIEQIPTNMIDRVEVVRGGGSALFGSSAIGGVVNIITKEPTRNSFSFGESLTFTGLTAPDNNLSLNASIVTDDNRAGAMVFGQARYRSAWDANGDGYSELGKLNGRSIGARTFLRTSDYSKLTAELHTIQEYRRGGDHLDWPDHVAGVSERVDHSIYSGNMKFDLFSSDYKHHFLAYVSGQRVNRNSYYGGIGEHQDDKGNRLGQLGHPIPGELFGINYGVTKGSTYMGGVQYSYDMDKLFFMPAQLLLGTEYVYDHLNDIMPIRNWYTEKDDKGNLIQLYPPVDQLIHNLSVLGQLEWKNDMFSLLLGGRLDSNSAVRNKNGNVTPIISPRATLRYNPTKDVNFRFSYAKGFRAPQVFDEDLHVGVVNGDVQRVTNVAGLKPETSHAFNLSADLYGNFGAVKTNFLIEGFYNQLKDVFVTEKVNVENGITNFNRINGSGAKVMGVNLEGKLAWNIFQFQAGFTLASNKYDAEEEWGEIATLDANGLPQFELDAEGKVETVSTKGKSTQITRTPSAYGYFTLGIEPVKNFNIALTGTYTGSMYAPHAIVLGTEQNDFAKSLSAEQIEDAFKKAGFDPTTTEIPEVHADRLVKTPSFFDLGFKFSYAFNIFSTDLEVYAGMNNVFNAIQKDFDFGPDRDSAYIYGPTQPRSAYMGLKFNF</sequence>